<comment type="caution">
    <text evidence="2">The sequence shown here is derived from an EMBL/GenBank/DDBJ whole genome shotgun (WGS) entry which is preliminary data.</text>
</comment>
<dbReference type="Proteomes" id="UP000293300">
    <property type="component" value="Unassembled WGS sequence"/>
</dbReference>
<keyword evidence="1" id="KW-0812">Transmembrane</keyword>
<reference evidence="2 3" key="1">
    <citation type="submission" date="2019-02" db="EMBL/GenBank/DDBJ databases">
        <title>Flavobacterium sp. RD-2-33 isolated from forest soil.</title>
        <authorList>
            <person name="Chaudhary D.K."/>
        </authorList>
    </citation>
    <scope>NUCLEOTIDE SEQUENCE [LARGE SCALE GENOMIC DNA]</scope>
    <source>
        <strain evidence="2 3">RD-2-33</strain>
    </source>
</reference>
<dbReference type="Gene3D" id="1.25.40.10">
    <property type="entry name" value="Tetratricopeptide repeat domain"/>
    <property type="match status" value="1"/>
</dbReference>
<evidence type="ECO:0000313" key="3">
    <source>
        <dbReference type="Proteomes" id="UP000293300"/>
    </source>
</evidence>
<evidence type="ECO:0008006" key="4">
    <source>
        <dbReference type="Google" id="ProtNLM"/>
    </source>
</evidence>
<organism evidence="2 3">
    <name type="scientific">Flavobacterium silvisoli</name>
    <dbReference type="NCBI Taxonomy" id="2529433"/>
    <lineage>
        <taxon>Bacteria</taxon>
        <taxon>Pseudomonadati</taxon>
        <taxon>Bacteroidota</taxon>
        <taxon>Flavobacteriia</taxon>
        <taxon>Flavobacteriales</taxon>
        <taxon>Flavobacteriaceae</taxon>
        <taxon>Flavobacterium</taxon>
    </lineage>
</organism>
<dbReference type="RefSeq" id="WP_131476677.1">
    <property type="nucleotide sequence ID" value="NZ_SJPE01000015.1"/>
</dbReference>
<evidence type="ECO:0000256" key="1">
    <source>
        <dbReference type="SAM" id="Phobius"/>
    </source>
</evidence>
<accession>A0A4Q9YRG2</accession>
<proteinExistence type="predicted"/>
<dbReference type="InterPro" id="IPR011990">
    <property type="entry name" value="TPR-like_helical_dom_sf"/>
</dbReference>
<name>A0A4Q9YRG2_9FLAO</name>
<feature type="transmembrane region" description="Helical" evidence="1">
    <location>
        <begin position="12"/>
        <end position="32"/>
    </location>
</feature>
<keyword evidence="1" id="KW-1133">Transmembrane helix</keyword>
<protein>
    <recommendedName>
        <fullName evidence="4">Tetratricopeptide repeat protein</fullName>
    </recommendedName>
</protein>
<keyword evidence="1" id="KW-0472">Membrane</keyword>
<dbReference type="EMBL" id="SJPE01000015">
    <property type="protein sequence ID" value="TBX66117.1"/>
    <property type="molecule type" value="Genomic_DNA"/>
</dbReference>
<dbReference type="OrthoDB" id="1257168at2"/>
<keyword evidence="3" id="KW-1185">Reference proteome</keyword>
<feature type="transmembrane region" description="Helical" evidence="1">
    <location>
        <begin position="91"/>
        <end position="115"/>
    </location>
</feature>
<dbReference type="SUPFAM" id="SSF48452">
    <property type="entry name" value="TPR-like"/>
    <property type="match status" value="1"/>
</dbReference>
<feature type="transmembrane region" description="Helical" evidence="1">
    <location>
        <begin position="127"/>
        <end position="150"/>
    </location>
</feature>
<evidence type="ECO:0000313" key="2">
    <source>
        <dbReference type="EMBL" id="TBX66117.1"/>
    </source>
</evidence>
<gene>
    <name evidence="2" type="ORF">EZL74_11045</name>
</gene>
<feature type="transmembrane region" description="Helical" evidence="1">
    <location>
        <begin position="52"/>
        <end position="70"/>
    </location>
</feature>
<sequence length="362" mass="42027">MKKIINICHNKYLNYTCILLGVTSIFVVSYSLNSNTFAEFIKIASTLLLLQLFSFLIGSFLGFLFGFPAHNNIQFNEKYQRNSSLKEITSWLTKIIVGVTLIELKDIFIYLQIIVRKISYFIQHDDSHVVIISSILGIYFVLGFIVLYILSVTTIFEELVINDKNIDFLLSEQSMNPNPLNIDNIDNVLKSDFSQIDNASKERVLRYVSKYGLNKLEPLLTKRLGKFLLALKEYDSAAKAYESAYYRNKQDKYSLLNSCFIKSKYLKDFDNSNRILKEFINENPDFAPAHYNLACNYYREYLEFCDTDDNEYVLKLKDKAKEKLKKAFELDKGLYSEALKDSALAGLEINEIFKESKKEEKE</sequence>
<dbReference type="AlphaFoldDB" id="A0A4Q9YRG2"/>